<dbReference type="EMBL" id="JAEHOE010000061">
    <property type="protein sequence ID" value="KAG2490478.1"/>
    <property type="molecule type" value="Genomic_DNA"/>
</dbReference>
<feature type="compositionally biased region" description="Gly residues" evidence="6">
    <location>
        <begin position="709"/>
        <end position="730"/>
    </location>
</feature>
<evidence type="ECO:0000313" key="10">
    <source>
        <dbReference type="Proteomes" id="UP000612055"/>
    </source>
</evidence>
<dbReference type="InterPro" id="IPR059027">
    <property type="entry name" value="DD_DDX21-DDX50"/>
</dbReference>
<dbReference type="PANTHER" id="PTHR47959:SF1">
    <property type="entry name" value="ATP-DEPENDENT RNA HELICASE DBPA"/>
    <property type="match status" value="1"/>
</dbReference>
<name>A0A835XWU7_9CHLO</name>
<evidence type="ECO:0000256" key="5">
    <source>
        <dbReference type="ARBA" id="ARBA00022840"/>
    </source>
</evidence>
<dbReference type="AlphaFoldDB" id="A0A835XWU7"/>
<dbReference type="Pfam" id="PF00271">
    <property type="entry name" value="Helicase_C"/>
    <property type="match status" value="1"/>
</dbReference>
<feature type="domain" description="Helicase C-terminal" evidence="8">
    <location>
        <begin position="325"/>
        <end position="472"/>
    </location>
</feature>
<evidence type="ECO:0008006" key="11">
    <source>
        <dbReference type="Google" id="ProtNLM"/>
    </source>
</evidence>
<dbReference type="InterPro" id="IPR027417">
    <property type="entry name" value="P-loop_NTPase"/>
</dbReference>
<evidence type="ECO:0000256" key="6">
    <source>
        <dbReference type="SAM" id="MobiDB-lite"/>
    </source>
</evidence>
<feature type="compositionally biased region" description="Gly residues" evidence="6">
    <location>
        <begin position="746"/>
        <end position="763"/>
    </location>
</feature>
<dbReference type="Pfam" id="PF26142">
    <property type="entry name" value="DD_DDX21-DDX50"/>
    <property type="match status" value="1"/>
</dbReference>
<dbReference type="InterPro" id="IPR014001">
    <property type="entry name" value="Helicase_ATP-bd"/>
</dbReference>
<dbReference type="InterPro" id="IPR001650">
    <property type="entry name" value="Helicase_C-like"/>
</dbReference>
<dbReference type="Proteomes" id="UP000612055">
    <property type="component" value="Unassembled WGS sequence"/>
</dbReference>
<dbReference type="InterPro" id="IPR011545">
    <property type="entry name" value="DEAD/DEAH_box_helicase_dom"/>
</dbReference>
<dbReference type="CDD" id="cd00268">
    <property type="entry name" value="DEADc"/>
    <property type="match status" value="1"/>
</dbReference>
<dbReference type="SUPFAM" id="SSF52540">
    <property type="entry name" value="P-loop containing nucleoside triphosphate hydrolases"/>
    <property type="match status" value="1"/>
</dbReference>
<dbReference type="GO" id="GO:0003724">
    <property type="term" value="F:RNA helicase activity"/>
    <property type="evidence" value="ECO:0007669"/>
    <property type="project" value="TreeGrafter"/>
</dbReference>
<dbReference type="GO" id="GO:0003676">
    <property type="term" value="F:nucleic acid binding"/>
    <property type="evidence" value="ECO:0007669"/>
    <property type="project" value="InterPro"/>
</dbReference>
<comment type="caution">
    <text evidence="9">The sequence shown here is derived from an EMBL/GenBank/DDBJ whole genome shotgun (WGS) entry which is preliminary data.</text>
</comment>
<dbReference type="PANTHER" id="PTHR47959">
    <property type="entry name" value="ATP-DEPENDENT RNA HELICASE RHLE-RELATED"/>
    <property type="match status" value="1"/>
</dbReference>
<dbReference type="GO" id="GO:0005829">
    <property type="term" value="C:cytosol"/>
    <property type="evidence" value="ECO:0007669"/>
    <property type="project" value="TreeGrafter"/>
</dbReference>
<dbReference type="InterPro" id="IPR050079">
    <property type="entry name" value="DEAD_box_RNA_helicase"/>
</dbReference>
<evidence type="ECO:0000256" key="4">
    <source>
        <dbReference type="ARBA" id="ARBA00022806"/>
    </source>
</evidence>
<evidence type="ECO:0000256" key="1">
    <source>
        <dbReference type="ARBA" id="ARBA00006517"/>
    </source>
</evidence>
<evidence type="ECO:0000256" key="2">
    <source>
        <dbReference type="ARBA" id="ARBA00022741"/>
    </source>
</evidence>
<dbReference type="GO" id="GO:0005524">
    <property type="term" value="F:ATP binding"/>
    <property type="evidence" value="ECO:0007669"/>
    <property type="project" value="UniProtKB-KW"/>
</dbReference>
<feature type="compositionally biased region" description="Low complexity" evidence="6">
    <location>
        <begin position="834"/>
        <end position="848"/>
    </location>
</feature>
<evidence type="ECO:0000256" key="3">
    <source>
        <dbReference type="ARBA" id="ARBA00022801"/>
    </source>
</evidence>
<evidence type="ECO:0000259" key="7">
    <source>
        <dbReference type="PROSITE" id="PS51192"/>
    </source>
</evidence>
<protein>
    <recommendedName>
        <fullName evidence="11">RNA helicase</fullName>
    </recommendedName>
</protein>
<proteinExistence type="inferred from homology"/>
<dbReference type="CDD" id="cd18787">
    <property type="entry name" value="SF2_C_DEAD"/>
    <property type="match status" value="1"/>
</dbReference>
<dbReference type="PROSITE" id="PS51194">
    <property type="entry name" value="HELICASE_CTER"/>
    <property type="match status" value="1"/>
</dbReference>
<keyword evidence="2" id="KW-0547">Nucleotide-binding</keyword>
<dbReference type="SMART" id="SM00490">
    <property type="entry name" value="HELICc"/>
    <property type="match status" value="1"/>
</dbReference>
<sequence>MLLTRFRLAWAAGQRASRAQRAAVVPVRPCGGNRSVRPRQLVKRGVAAAEVETSFSSLLDDEDELLEDEDAALESEKEIDESLMIANLGLCAETMDAMAARGIFSLFPVQAQVFEPIMSGRDVVCRAKTGSGKTLAFALPVVENLLEEDRKSRPLKGRAPRCVVLAPTRELANQVAREFETVCPALRVDSFYGGVSIGPQMRSLERGVDVVVGTPGRVIDLVERGALRLNAVQFAILDEADSMLDMGFEQDMETILGAMPAGVDRQTLLFSATLPKWVKSVAKRYQQNPLTIDLVGEENTGRLADTIRLLVQQVDMSQKVSALQGLLSVYGNMAGGGKSIIFVNTKVRADEVNMAVNEFTSCDALHGDIGQAQREKALAMFREGKYSCLVATDVAARGLDIPSVDLVVHYDLPQDNEAFLHRSGRTGRAGKTGTAVVLFTEREARSLGMVLRATKVSNAELVGAPDPKEVMRTASRSVLGKLDKVDAGVVEFFEPAAERLLASEKPSRVLAAALAALAGFRNVPQPRSLLTYEAGFLTMRLLTTKGMVVDGIRSLGTALRQLAAAAPPNTSAPLAGGGSIKLVDIDRLIGRIRPVEGAAGEAAEAGMSGLAFDLPTGVAEVLIQHCTEAAAQRGWLLDSPRSLALEVDALMSGRSGGGGGGSRFGRDGGDRGGYGRGGDRGGYSRGGDRGDRGGYGGRSEGRFGRSDRGGGGGYGGGGERGGYGGGGGGRSYDRSDRAGGERGDRAGTGAGGGGRFARDGGSGRSDRAGGERGYGAASGSSFDEWSSWGGGGGSSRSRDRDGGSRGSGGGFAREPSWQGGAGSGAGRRAADSKPSGGAAAPAERAPPSKGRRLDDPSGPDSWGQW</sequence>
<evidence type="ECO:0000313" key="9">
    <source>
        <dbReference type="EMBL" id="KAG2490478.1"/>
    </source>
</evidence>
<keyword evidence="4" id="KW-0347">Helicase</keyword>
<reference evidence="9" key="1">
    <citation type="journal article" date="2020" name="bioRxiv">
        <title>Comparative genomics of Chlamydomonas.</title>
        <authorList>
            <person name="Craig R.J."/>
            <person name="Hasan A.R."/>
            <person name="Ness R.W."/>
            <person name="Keightley P.D."/>
        </authorList>
    </citation>
    <scope>NUCLEOTIDE SEQUENCE</scope>
    <source>
        <strain evidence="9">CCAP 11/70</strain>
    </source>
</reference>
<accession>A0A835XWU7</accession>
<dbReference type="PROSITE" id="PS51192">
    <property type="entry name" value="HELICASE_ATP_BIND_1"/>
    <property type="match status" value="1"/>
</dbReference>
<feature type="domain" description="Helicase ATP-binding" evidence="7">
    <location>
        <begin position="114"/>
        <end position="292"/>
    </location>
</feature>
<evidence type="ECO:0000259" key="8">
    <source>
        <dbReference type="PROSITE" id="PS51194"/>
    </source>
</evidence>
<dbReference type="Gene3D" id="3.40.50.300">
    <property type="entry name" value="P-loop containing nucleotide triphosphate hydrolases"/>
    <property type="match status" value="2"/>
</dbReference>
<feature type="region of interest" description="Disordered" evidence="6">
    <location>
        <begin position="651"/>
        <end position="865"/>
    </location>
</feature>
<feature type="compositionally biased region" description="Low complexity" evidence="6">
    <location>
        <begin position="777"/>
        <end position="787"/>
    </location>
</feature>
<dbReference type="OrthoDB" id="4255at2759"/>
<feature type="compositionally biased region" description="Basic and acidic residues" evidence="6">
    <location>
        <begin position="699"/>
        <end position="708"/>
    </location>
</feature>
<dbReference type="GO" id="GO:0016787">
    <property type="term" value="F:hydrolase activity"/>
    <property type="evidence" value="ECO:0007669"/>
    <property type="project" value="UniProtKB-KW"/>
</dbReference>
<feature type="compositionally biased region" description="Basic and acidic residues" evidence="6">
    <location>
        <begin position="731"/>
        <end position="745"/>
    </location>
</feature>
<feature type="compositionally biased region" description="Gly residues" evidence="6">
    <location>
        <begin position="654"/>
        <end position="663"/>
    </location>
</feature>
<dbReference type="Pfam" id="PF00270">
    <property type="entry name" value="DEAD"/>
    <property type="match status" value="1"/>
</dbReference>
<organism evidence="9 10">
    <name type="scientific">Edaphochlamys debaryana</name>
    <dbReference type="NCBI Taxonomy" id="47281"/>
    <lineage>
        <taxon>Eukaryota</taxon>
        <taxon>Viridiplantae</taxon>
        <taxon>Chlorophyta</taxon>
        <taxon>core chlorophytes</taxon>
        <taxon>Chlorophyceae</taxon>
        <taxon>CS clade</taxon>
        <taxon>Chlamydomonadales</taxon>
        <taxon>Chlamydomonadales incertae sedis</taxon>
        <taxon>Edaphochlamys</taxon>
    </lineage>
</organism>
<gene>
    <name evidence="9" type="ORF">HYH03_011107</name>
</gene>
<comment type="similarity">
    <text evidence="1">Belongs to the DEAD box helicase family. DDX21/DDX50 subfamily.</text>
</comment>
<dbReference type="SMART" id="SM00487">
    <property type="entry name" value="DEXDc"/>
    <property type="match status" value="1"/>
</dbReference>
<keyword evidence="5" id="KW-0067">ATP-binding</keyword>
<dbReference type="InterPro" id="IPR044742">
    <property type="entry name" value="DEAD/DEAH_RhlB"/>
</dbReference>
<keyword evidence="10" id="KW-1185">Reference proteome</keyword>
<keyword evidence="3" id="KW-0378">Hydrolase</keyword>
<feature type="compositionally biased region" description="Gly residues" evidence="6">
    <location>
        <begin position="671"/>
        <end position="685"/>
    </location>
</feature>